<evidence type="ECO:0000256" key="11">
    <source>
        <dbReference type="ARBA" id="ARBA00023098"/>
    </source>
</evidence>
<dbReference type="EC" id="2.7.1.130" evidence="3 13"/>
<accession>A0A3M6QIP2</accession>
<proteinExistence type="inferred from homology"/>
<dbReference type="GO" id="GO:0009245">
    <property type="term" value="P:lipid A biosynthetic process"/>
    <property type="evidence" value="ECO:0007669"/>
    <property type="project" value="UniProtKB-UniRule"/>
</dbReference>
<evidence type="ECO:0000256" key="7">
    <source>
        <dbReference type="ARBA" id="ARBA00022679"/>
    </source>
</evidence>
<evidence type="ECO:0000256" key="2">
    <source>
        <dbReference type="ARBA" id="ARBA00004870"/>
    </source>
</evidence>
<dbReference type="GO" id="GO:0009029">
    <property type="term" value="F:lipid-A 4'-kinase activity"/>
    <property type="evidence" value="ECO:0007669"/>
    <property type="project" value="UniProtKB-UniRule"/>
</dbReference>
<comment type="function">
    <text evidence="1 13">Transfers the gamma-phosphate of ATP to the 4'-position of a tetraacyldisaccharide 1-phosphate intermediate (termed DS-1-P) to form tetraacyldisaccharide 1,4'-bis-phosphate (lipid IVA).</text>
</comment>
<dbReference type="Proteomes" id="UP000278006">
    <property type="component" value="Unassembled WGS sequence"/>
</dbReference>
<comment type="caution">
    <text evidence="14">The sequence shown here is derived from an EMBL/GenBank/DDBJ whole genome shotgun (WGS) entry which is preliminary data.</text>
</comment>
<evidence type="ECO:0000256" key="12">
    <source>
        <dbReference type="ARBA" id="ARBA00029757"/>
    </source>
</evidence>
<evidence type="ECO:0000256" key="6">
    <source>
        <dbReference type="ARBA" id="ARBA00022556"/>
    </source>
</evidence>
<evidence type="ECO:0000256" key="8">
    <source>
        <dbReference type="ARBA" id="ARBA00022741"/>
    </source>
</evidence>
<dbReference type="RefSeq" id="WP_122231970.1">
    <property type="nucleotide sequence ID" value="NZ_RDQO01000008.1"/>
</dbReference>
<dbReference type="EMBL" id="RDQO01000008">
    <property type="protein sequence ID" value="RMX02591.1"/>
    <property type="molecule type" value="Genomic_DNA"/>
</dbReference>
<evidence type="ECO:0000313" key="14">
    <source>
        <dbReference type="EMBL" id="RMX02591.1"/>
    </source>
</evidence>
<dbReference type="GO" id="GO:0009244">
    <property type="term" value="P:lipopolysaccharide core region biosynthetic process"/>
    <property type="evidence" value="ECO:0007669"/>
    <property type="project" value="TreeGrafter"/>
</dbReference>
<dbReference type="InterPro" id="IPR027417">
    <property type="entry name" value="P-loop_NTPase"/>
</dbReference>
<keyword evidence="11 13" id="KW-0443">Lipid metabolism</keyword>
<dbReference type="NCBIfam" id="TIGR00682">
    <property type="entry name" value="lpxK"/>
    <property type="match status" value="1"/>
</dbReference>
<reference evidence="14 15" key="1">
    <citation type="submission" date="2018-10" db="EMBL/GenBank/DDBJ databases">
        <title>Draft genome of Cortibacter populi DSM10536.</title>
        <authorList>
            <person name="Bernier A.-M."/>
            <person name="Bernard K."/>
        </authorList>
    </citation>
    <scope>NUCLEOTIDE SEQUENCE [LARGE SCALE GENOMIC DNA]</scope>
    <source>
        <strain evidence="14 15">DSM 105136</strain>
    </source>
</reference>
<keyword evidence="15" id="KW-1185">Reference proteome</keyword>
<dbReference type="GO" id="GO:0005886">
    <property type="term" value="C:plasma membrane"/>
    <property type="evidence" value="ECO:0007669"/>
    <property type="project" value="TreeGrafter"/>
</dbReference>
<comment type="catalytic activity">
    <reaction evidence="13">
        <text>a lipid A disaccharide + ATP = a lipid IVA + ADP + H(+)</text>
        <dbReference type="Rhea" id="RHEA:67840"/>
        <dbReference type="ChEBI" id="CHEBI:15378"/>
        <dbReference type="ChEBI" id="CHEBI:30616"/>
        <dbReference type="ChEBI" id="CHEBI:176343"/>
        <dbReference type="ChEBI" id="CHEBI:176425"/>
        <dbReference type="ChEBI" id="CHEBI:456216"/>
        <dbReference type="EC" id="2.7.1.130"/>
    </reaction>
</comment>
<organism evidence="14 15">
    <name type="scientific">Corticibacter populi</name>
    <dbReference type="NCBI Taxonomy" id="1550736"/>
    <lineage>
        <taxon>Bacteria</taxon>
        <taxon>Pseudomonadati</taxon>
        <taxon>Pseudomonadota</taxon>
        <taxon>Betaproteobacteria</taxon>
        <taxon>Burkholderiales</taxon>
        <taxon>Comamonadaceae</taxon>
        <taxon>Corticibacter</taxon>
    </lineage>
</organism>
<keyword evidence="9 13" id="KW-0418">Kinase</keyword>
<evidence type="ECO:0000256" key="10">
    <source>
        <dbReference type="ARBA" id="ARBA00022840"/>
    </source>
</evidence>
<dbReference type="AlphaFoldDB" id="A0A3M6QIP2"/>
<dbReference type="InterPro" id="IPR003758">
    <property type="entry name" value="LpxK"/>
</dbReference>
<dbReference type="UniPathway" id="UPA00359">
    <property type="reaction ID" value="UER00482"/>
</dbReference>
<name>A0A3M6QIP2_9BURK</name>
<evidence type="ECO:0000256" key="3">
    <source>
        <dbReference type="ARBA" id="ARBA00012071"/>
    </source>
</evidence>
<dbReference type="GO" id="GO:0005524">
    <property type="term" value="F:ATP binding"/>
    <property type="evidence" value="ECO:0007669"/>
    <property type="project" value="UniProtKB-UniRule"/>
</dbReference>
<protein>
    <recommendedName>
        <fullName evidence="4 13">Tetraacyldisaccharide 4'-kinase</fullName>
        <ecNumber evidence="3 13">2.7.1.130</ecNumber>
    </recommendedName>
    <alternativeName>
        <fullName evidence="12 13">Lipid A 4'-kinase</fullName>
    </alternativeName>
</protein>
<dbReference type="Pfam" id="PF02606">
    <property type="entry name" value="LpxK"/>
    <property type="match status" value="1"/>
</dbReference>
<dbReference type="SUPFAM" id="SSF52540">
    <property type="entry name" value="P-loop containing nucleoside triphosphate hydrolases"/>
    <property type="match status" value="1"/>
</dbReference>
<sequence length="361" mass="38241">MSFSLQQAWRRRSGLAALLWPLSVLYGTLAGLRRALYRLGLRQSRHLPVPTVVVGNVIAGGAGKTPVTIALVQALQHAGIAAGVIARGYGRQSRDCRAVTATSSAGEVGDEPLLIHRATGAPVFVAARRHDAGMALLQAHPEVRIIVCDDGLQHLALERDFEICVFPANGIGNGWLLPAGPLREPWPRKVDAVLQAPGIAPALPLPAATPSWTLQRRLADAAHNAQGQTIPLAQLAALQAEAGAAPLAAVAGIARPESFFEMLQARGLHLHTRIALPDHFDYAAPPAATPTLQAWQALQVLPVGTPLLCTEKDAVKLWSLRPDAWAVPLEVTLPQPLVNAVLALLDTNDAASLRSSSMQSP</sequence>
<comment type="similarity">
    <text evidence="13">Belongs to the LpxK family.</text>
</comment>
<keyword evidence="7 13" id="KW-0808">Transferase</keyword>
<gene>
    <name evidence="13" type="primary">lpxK</name>
    <name evidence="14" type="ORF">D8I35_18265</name>
</gene>
<evidence type="ECO:0000256" key="13">
    <source>
        <dbReference type="HAMAP-Rule" id="MF_00409"/>
    </source>
</evidence>
<dbReference type="PANTHER" id="PTHR42724:SF1">
    <property type="entry name" value="TETRAACYLDISACCHARIDE 4'-KINASE, MITOCHONDRIAL-RELATED"/>
    <property type="match status" value="1"/>
</dbReference>
<evidence type="ECO:0000256" key="4">
    <source>
        <dbReference type="ARBA" id="ARBA00016436"/>
    </source>
</evidence>
<evidence type="ECO:0000313" key="15">
    <source>
        <dbReference type="Proteomes" id="UP000278006"/>
    </source>
</evidence>
<keyword evidence="6 13" id="KW-0441">Lipid A biosynthesis</keyword>
<keyword evidence="10 13" id="KW-0067">ATP-binding</keyword>
<evidence type="ECO:0000256" key="1">
    <source>
        <dbReference type="ARBA" id="ARBA00002274"/>
    </source>
</evidence>
<evidence type="ECO:0000256" key="9">
    <source>
        <dbReference type="ARBA" id="ARBA00022777"/>
    </source>
</evidence>
<dbReference type="OrthoDB" id="9766423at2"/>
<dbReference type="HAMAP" id="MF_00409">
    <property type="entry name" value="LpxK"/>
    <property type="match status" value="1"/>
</dbReference>
<feature type="binding site" evidence="13">
    <location>
        <begin position="58"/>
        <end position="65"/>
    </location>
    <ligand>
        <name>ATP</name>
        <dbReference type="ChEBI" id="CHEBI:30616"/>
    </ligand>
</feature>
<comment type="pathway">
    <text evidence="2 13">Glycolipid biosynthesis; lipid IV(A) biosynthesis; lipid IV(A) from (3R)-3-hydroxytetradecanoyl-[acyl-carrier-protein] and UDP-N-acetyl-alpha-D-glucosamine: step 6/6.</text>
</comment>
<keyword evidence="5 13" id="KW-0444">Lipid biosynthesis</keyword>
<evidence type="ECO:0000256" key="5">
    <source>
        <dbReference type="ARBA" id="ARBA00022516"/>
    </source>
</evidence>
<keyword evidence="8 13" id="KW-0547">Nucleotide-binding</keyword>
<dbReference type="PANTHER" id="PTHR42724">
    <property type="entry name" value="TETRAACYLDISACCHARIDE 4'-KINASE"/>
    <property type="match status" value="1"/>
</dbReference>